<dbReference type="AlphaFoldDB" id="A0A328EDV4"/>
<organism evidence="2 3">
    <name type="scientific">Cuscuta australis</name>
    <dbReference type="NCBI Taxonomy" id="267555"/>
    <lineage>
        <taxon>Eukaryota</taxon>
        <taxon>Viridiplantae</taxon>
        <taxon>Streptophyta</taxon>
        <taxon>Embryophyta</taxon>
        <taxon>Tracheophyta</taxon>
        <taxon>Spermatophyta</taxon>
        <taxon>Magnoliopsida</taxon>
        <taxon>eudicotyledons</taxon>
        <taxon>Gunneridae</taxon>
        <taxon>Pentapetalae</taxon>
        <taxon>asterids</taxon>
        <taxon>lamiids</taxon>
        <taxon>Solanales</taxon>
        <taxon>Convolvulaceae</taxon>
        <taxon>Cuscuteae</taxon>
        <taxon>Cuscuta</taxon>
        <taxon>Cuscuta subgen. Grammica</taxon>
        <taxon>Cuscuta sect. Cleistogrammica</taxon>
    </lineage>
</organism>
<evidence type="ECO:0000256" key="1">
    <source>
        <dbReference type="SAM" id="MobiDB-lite"/>
    </source>
</evidence>
<comment type="caution">
    <text evidence="2">The sequence shown here is derived from an EMBL/GenBank/DDBJ whole genome shotgun (WGS) entry which is preliminary data.</text>
</comment>
<gene>
    <name evidence="2" type="ORF">DM860_013554</name>
</gene>
<feature type="region of interest" description="Disordered" evidence="1">
    <location>
        <begin position="1"/>
        <end position="80"/>
    </location>
</feature>
<evidence type="ECO:0000313" key="3">
    <source>
        <dbReference type="Proteomes" id="UP000249390"/>
    </source>
</evidence>
<sequence length="245" mass="26609">MSRNLQTGRNAQVKRKHPCDALAGSSSSASATAATGRKVQVKGKRPVENPSSASTIAASGRKAQVKGKHPSVESSSSASTITDMVVEEKDYVTRRLESIRSILSEGTDVIDTEEAPQSPYYVDESGYPPEAAVSTYFKKVMEQGLSLEFFREYNLKIWDELHPNNPLCTLTPSFFSCVGPPHPSCLLPLSYHHYVATGSSSRDEPALPHQVRGVECSTCILGICCGCCDRIELNVALRPCVTGLW</sequence>
<keyword evidence="3" id="KW-1185">Reference proteome</keyword>
<dbReference type="EMBL" id="NQVE01000005">
    <property type="protein sequence ID" value="RAL54858.1"/>
    <property type="molecule type" value="Genomic_DNA"/>
</dbReference>
<name>A0A328EDV4_9ASTE</name>
<evidence type="ECO:0000313" key="2">
    <source>
        <dbReference type="EMBL" id="RAL54858.1"/>
    </source>
</evidence>
<proteinExistence type="predicted"/>
<accession>A0A328EDV4</accession>
<feature type="compositionally biased region" description="Polar residues" evidence="1">
    <location>
        <begin position="1"/>
        <end position="10"/>
    </location>
</feature>
<reference evidence="2 3" key="1">
    <citation type="submission" date="2018-06" db="EMBL/GenBank/DDBJ databases">
        <title>The Genome of Cuscuta australis (Dodder) Provides Insight into the Evolution of Plant Parasitism.</title>
        <authorList>
            <person name="Liu H."/>
        </authorList>
    </citation>
    <scope>NUCLEOTIDE SEQUENCE [LARGE SCALE GENOMIC DNA]</scope>
    <source>
        <strain evidence="3">cv. Yunnan</strain>
        <tissue evidence="2">Vines</tissue>
    </source>
</reference>
<feature type="compositionally biased region" description="Low complexity" evidence="1">
    <location>
        <begin position="23"/>
        <end position="36"/>
    </location>
</feature>
<protein>
    <submittedName>
        <fullName evidence="2">Uncharacterized protein</fullName>
    </submittedName>
</protein>
<dbReference type="Proteomes" id="UP000249390">
    <property type="component" value="Unassembled WGS sequence"/>
</dbReference>